<feature type="transmembrane region" description="Helical" evidence="7">
    <location>
        <begin position="242"/>
        <end position="261"/>
    </location>
</feature>
<reference evidence="10" key="1">
    <citation type="submission" date="2016-10" db="EMBL/GenBank/DDBJ databases">
        <authorList>
            <person name="Varghese N."/>
            <person name="Submissions S."/>
        </authorList>
    </citation>
    <scope>NUCLEOTIDE SEQUENCE [LARGE SCALE GENOMIC DNA]</scope>
    <source>
        <strain evidence="10">NRRL B-51270</strain>
    </source>
</reference>
<dbReference type="CDD" id="cd17341">
    <property type="entry name" value="MFS_NRT2_like"/>
    <property type="match status" value="1"/>
</dbReference>
<name>A0A1H1P0P6_9GAMM</name>
<dbReference type="PROSITE" id="PS50850">
    <property type="entry name" value="MFS"/>
    <property type="match status" value="1"/>
</dbReference>
<dbReference type="InterPro" id="IPR036259">
    <property type="entry name" value="MFS_trans_sf"/>
</dbReference>
<evidence type="ECO:0000256" key="1">
    <source>
        <dbReference type="ARBA" id="ARBA00004141"/>
    </source>
</evidence>
<evidence type="ECO:0000313" key="10">
    <source>
        <dbReference type="Proteomes" id="UP000243207"/>
    </source>
</evidence>
<feature type="transmembrane region" description="Helical" evidence="7">
    <location>
        <begin position="168"/>
        <end position="187"/>
    </location>
</feature>
<evidence type="ECO:0000256" key="4">
    <source>
        <dbReference type="ARBA" id="ARBA00022989"/>
    </source>
</evidence>
<comment type="subcellular location">
    <subcellularLocation>
        <location evidence="1">Membrane</location>
        <topology evidence="1">Multi-pass membrane protein</topology>
    </subcellularLocation>
</comment>
<keyword evidence="10" id="KW-1185">Reference proteome</keyword>
<dbReference type="RefSeq" id="WP_093391943.1">
    <property type="nucleotide sequence ID" value="NZ_LT629736.1"/>
</dbReference>
<feature type="transmembrane region" description="Helical" evidence="7">
    <location>
        <begin position="366"/>
        <end position="385"/>
    </location>
</feature>
<comment type="similarity">
    <text evidence="2">Belongs to the major facilitator superfamily. Nitrate/nitrite porter (TC 2.A.1.8) family.</text>
</comment>
<evidence type="ECO:0000256" key="6">
    <source>
        <dbReference type="ARBA" id="ARBA00023136"/>
    </source>
</evidence>
<feature type="transmembrane region" description="Helical" evidence="7">
    <location>
        <begin position="212"/>
        <end position="236"/>
    </location>
</feature>
<accession>A0A1H1P0P6</accession>
<dbReference type="SUPFAM" id="SSF103473">
    <property type="entry name" value="MFS general substrate transporter"/>
    <property type="match status" value="1"/>
</dbReference>
<keyword evidence="6 7" id="KW-0472">Membrane</keyword>
<feature type="transmembrane region" description="Helical" evidence="7">
    <location>
        <begin position="105"/>
        <end position="126"/>
    </location>
</feature>
<feature type="transmembrane region" description="Helical" evidence="7">
    <location>
        <begin position="300"/>
        <end position="320"/>
    </location>
</feature>
<evidence type="ECO:0000256" key="5">
    <source>
        <dbReference type="ARBA" id="ARBA00023063"/>
    </source>
</evidence>
<protein>
    <submittedName>
        <fullName evidence="9">MFS transporter, NNP family, nitrate/nitrite transporter</fullName>
    </submittedName>
</protein>
<feature type="transmembrane region" description="Helical" evidence="7">
    <location>
        <begin position="273"/>
        <end position="294"/>
    </location>
</feature>
<evidence type="ECO:0000259" key="8">
    <source>
        <dbReference type="PROSITE" id="PS50850"/>
    </source>
</evidence>
<gene>
    <name evidence="9" type="ORF">SAMN05216421_0805</name>
</gene>
<evidence type="ECO:0000256" key="7">
    <source>
        <dbReference type="SAM" id="Phobius"/>
    </source>
</evidence>
<feature type="transmembrane region" description="Helical" evidence="7">
    <location>
        <begin position="81"/>
        <end position="99"/>
    </location>
</feature>
<organism evidence="9 10">
    <name type="scientific">Halopseudomonas xinjiangensis</name>
    <dbReference type="NCBI Taxonomy" id="487184"/>
    <lineage>
        <taxon>Bacteria</taxon>
        <taxon>Pseudomonadati</taxon>
        <taxon>Pseudomonadota</taxon>
        <taxon>Gammaproteobacteria</taxon>
        <taxon>Pseudomonadales</taxon>
        <taxon>Pseudomonadaceae</taxon>
        <taxon>Halopseudomonas</taxon>
    </lineage>
</organism>
<dbReference type="GO" id="GO:0042128">
    <property type="term" value="P:nitrate assimilation"/>
    <property type="evidence" value="ECO:0007669"/>
    <property type="project" value="UniProtKB-KW"/>
</dbReference>
<dbReference type="InterPro" id="IPR011701">
    <property type="entry name" value="MFS"/>
</dbReference>
<keyword evidence="4 7" id="KW-1133">Transmembrane helix</keyword>
<keyword evidence="3 7" id="KW-0812">Transmembrane</keyword>
<dbReference type="GO" id="GO:0015112">
    <property type="term" value="F:nitrate transmembrane transporter activity"/>
    <property type="evidence" value="ECO:0007669"/>
    <property type="project" value="InterPro"/>
</dbReference>
<keyword evidence="5" id="KW-0534">Nitrate assimilation</keyword>
<evidence type="ECO:0000256" key="3">
    <source>
        <dbReference type="ARBA" id="ARBA00022692"/>
    </source>
</evidence>
<dbReference type="InterPro" id="IPR044772">
    <property type="entry name" value="NO3_transporter"/>
</dbReference>
<feature type="transmembrane region" description="Helical" evidence="7">
    <location>
        <begin position="51"/>
        <end position="69"/>
    </location>
</feature>
<dbReference type="OrthoDB" id="9771451at2"/>
<dbReference type="AlphaFoldDB" id="A0A1H1P0P6"/>
<feature type="transmembrane region" description="Helical" evidence="7">
    <location>
        <begin position="138"/>
        <end position="162"/>
    </location>
</feature>
<dbReference type="Gene3D" id="1.20.1250.20">
    <property type="entry name" value="MFS general substrate transporter like domains"/>
    <property type="match status" value="1"/>
</dbReference>
<dbReference type="GO" id="GO:0016020">
    <property type="term" value="C:membrane"/>
    <property type="evidence" value="ECO:0007669"/>
    <property type="project" value="UniProtKB-SubCell"/>
</dbReference>
<evidence type="ECO:0000256" key="2">
    <source>
        <dbReference type="ARBA" id="ARBA00008432"/>
    </source>
</evidence>
<dbReference type="InterPro" id="IPR020846">
    <property type="entry name" value="MFS_dom"/>
</dbReference>
<feature type="transmembrane region" description="Helical" evidence="7">
    <location>
        <begin position="332"/>
        <end position="354"/>
    </location>
</feature>
<dbReference type="STRING" id="487184.SAMN05216421_0805"/>
<feature type="domain" description="Major facilitator superfamily (MFS) profile" evidence="8">
    <location>
        <begin position="13"/>
        <end position="390"/>
    </location>
</feature>
<sequence length="403" mass="42619">MNKSFWKAGHKPTLFAAFLYFDLSFMVWYVLGPLGVQIATDLGLSAQERGMMVATPILAGAILRLLLGFMADRLSPKTAGIFGQVVVITALSLAWLLGVDSYHQALLLGLGLGFAGASFAVALPLASQWYPAEHQGTAMGIAGAGNSGTVLAAVFAPGLAYLFGWENVFGLALIPLGITLIIFIVCARNSPQRPKPKSAHDYMVALNDRDTWWFMFFYSVTFGGFIGLASALPGYFSDQYGLNPVVAGYYTAACVMAGSFMRPLGGALADRIGGIRALLFMYGVASVCIALVGFHLSSSLAALALFVTAMLGLGAGNGSVFQLVPQRFHREIGVMTGLVGMAGGVGGFVLAAGLGAIKQHTGDYQLGLWLFASLGALAWFGLLNVKRRWRTTWGSSAMTAARV</sequence>
<dbReference type="EMBL" id="LT629736">
    <property type="protein sequence ID" value="SDS04605.1"/>
    <property type="molecule type" value="Genomic_DNA"/>
</dbReference>
<evidence type="ECO:0000313" key="9">
    <source>
        <dbReference type="EMBL" id="SDS04605.1"/>
    </source>
</evidence>
<dbReference type="Pfam" id="PF07690">
    <property type="entry name" value="MFS_1"/>
    <property type="match status" value="1"/>
</dbReference>
<dbReference type="PANTHER" id="PTHR23515">
    <property type="entry name" value="HIGH-AFFINITY NITRATE TRANSPORTER 2.3"/>
    <property type="match status" value="1"/>
</dbReference>
<dbReference type="Proteomes" id="UP000243207">
    <property type="component" value="Chromosome I"/>
</dbReference>
<feature type="transmembrane region" description="Helical" evidence="7">
    <location>
        <begin position="12"/>
        <end position="31"/>
    </location>
</feature>
<proteinExistence type="inferred from homology"/>